<keyword evidence="2" id="KW-1185">Reference proteome</keyword>
<protein>
    <submittedName>
        <fullName evidence="1">Uncharacterized protein</fullName>
    </submittedName>
</protein>
<evidence type="ECO:0000313" key="1">
    <source>
        <dbReference type="EMBL" id="MDQ0114734.1"/>
    </source>
</evidence>
<proteinExistence type="predicted"/>
<organism evidence="1 2">
    <name type="scientific">Paenibacillus harenae</name>
    <dbReference type="NCBI Taxonomy" id="306543"/>
    <lineage>
        <taxon>Bacteria</taxon>
        <taxon>Bacillati</taxon>
        <taxon>Bacillota</taxon>
        <taxon>Bacilli</taxon>
        <taxon>Bacillales</taxon>
        <taxon>Paenibacillaceae</taxon>
        <taxon>Paenibacillus</taxon>
    </lineage>
</organism>
<evidence type="ECO:0000313" key="2">
    <source>
        <dbReference type="Proteomes" id="UP001229346"/>
    </source>
</evidence>
<name>A0ABT9U8G5_PAEHA</name>
<comment type="caution">
    <text evidence="1">The sequence shown here is derived from an EMBL/GenBank/DDBJ whole genome shotgun (WGS) entry which is preliminary data.</text>
</comment>
<sequence>MQAIQYEFLNDRDLDRMSKIVDYMPWLDQFYALQGLGQRIHLIKNSSAYAKKDNIYLTRAGRIISTSGGISPLKDVSSLDIRNLDP</sequence>
<reference evidence="1 2" key="1">
    <citation type="submission" date="2023-07" db="EMBL/GenBank/DDBJ databases">
        <title>Sorghum-associated microbial communities from plants grown in Nebraska, USA.</title>
        <authorList>
            <person name="Schachtman D."/>
        </authorList>
    </citation>
    <scope>NUCLEOTIDE SEQUENCE [LARGE SCALE GENOMIC DNA]</scope>
    <source>
        <strain evidence="1 2">CC482</strain>
    </source>
</reference>
<accession>A0ABT9U8G5</accession>
<gene>
    <name evidence="1" type="ORF">J2T15_004190</name>
</gene>
<dbReference type="EMBL" id="JAUSSU010000008">
    <property type="protein sequence ID" value="MDQ0114734.1"/>
    <property type="molecule type" value="Genomic_DNA"/>
</dbReference>
<dbReference type="Proteomes" id="UP001229346">
    <property type="component" value="Unassembled WGS sequence"/>
</dbReference>